<feature type="transmembrane region" description="Helical" evidence="1">
    <location>
        <begin position="327"/>
        <end position="346"/>
    </location>
</feature>
<dbReference type="Proteomes" id="UP000006377">
    <property type="component" value="Chromosome"/>
</dbReference>
<dbReference type="EMBL" id="CP000774">
    <property type="protein sequence ID" value="ABS62190.1"/>
    <property type="molecule type" value="Genomic_DNA"/>
</dbReference>
<evidence type="ECO:0000313" key="2">
    <source>
        <dbReference type="EMBL" id="ABS62190.1"/>
    </source>
</evidence>
<keyword evidence="3" id="KW-1185">Reference proteome</keyword>
<feature type="transmembrane region" description="Helical" evidence="1">
    <location>
        <begin position="298"/>
        <end position="320"/>
    </location>
</feature>
<keyword evidence="1" id="KW-0472">Membrane</keyword>
<evidence type="ECO:0000256" key="1">
    <source>
        <dbReference type="SAM" id="Phobius"/>
    </source>
</evidence>
<dbReference type="InterPro" id="IPR008537">
    <property type="entry name" value="DUF819"/>
</dbReference>
<accession>A7HQK7</accession>
<proteinExistence type="predicted"/>
<dbReference type="PANTHER" id="PTHR34289">
    <property type="entry name" value="PROTEIN, PUTATIVE (DUF819)-RELATED"/>
    <property type="match status" value="1"/>
</dbReference>
<dbReference type="PANTHER" id="PTHR34289:SF8">
    <property type="entry name" value="DUF819 DOMAIN-CONTAINING PROTEIN"/>
    <property type="match status" value="1"/>
</dbReference>
<dbReference type="STRING" id="402881.Plav_0567"/>
<feature type="transmembrane region" description="Helical" evidence="1">
    <location>
        <begin position="236"/>
        <end position="257"/>
    </location>
</feature>
<dbReference type="RefSeq" id="WP_011995481.1">
    <property type="nucleotide sequence ID" value="NC_009719.1"/>
</dbReference>
<protein>
    <recommendedName>
        <fullName evidence="4">DUF819 family protein</fullName>
    </recommendedName>
</protein>
<feature type="transmembrane region" description="Helical" evidence="1">
    <location>
        <begin position="269"/>
        <end position="292"/>
    </location>
</feature>
<dbReference type="AlphaFoldDB" id="A7HQK7"/>
<gene>
    <name evidence="2" type="ordered locus">Plav_0567</name>
</gene>
<dbReference type="HOGENOM" id="CLU_034724_0_0_5"/>
<feature type="transmembrane region" description="Helical" evidence="1">
    <location>
        <begin position="33"/>
        <end position="53"/>
    </location>
</feature>
<name>A7HQK7_PARL1</name>
<reference evidence="2 3" key="1">
    <citation type="journal article" date="2011" name="Stand. Genomic Sci.">
        <title>Complete genome sequence of Parvibaculum lavamentivorans type strain (DS-1(T)).</title>
        <authorList>
            <person name="Schleheck D."/>
            <person name="Weiss M."/>
            <person name="Pitluck S."/>
            <person name="Bruce D."/>
            <person name="Land M.L."/>
            <person name="Han S."/>
            <person name="Saunders E."/>
            <person name="Tapia R."/>
            <person name="Detter C."/>
            <person name="Brettin T."/>
            <person name="Han J."/>
            <person name="Woyke T."/>
            <person name="Goodwin L."/>
            <person name="Pennacchio L."/>
            <person name="Nolan M."/>
            <person name="Cook A.M."/>
            <person name="Kjelleberg S."/>
            <person name="Thomas T."/>
        </authorList>
    </citation>
    <scope>NUCLEOTIDE SEQUENCE [LARGE SCALE GENOMIC DNA]</scope>
    <source>
        <strain evidence="3">DS-1 / DSM 13023 / NCIMB 13966</strain>
    </source>
</reference>
<keyword evidence="1" id="KW-1133">Transmembrane helix</keyword>
<evidence type="ECO:0000313" key="3">
    <source>
        <dbReference type="Proteomes" id="UP000006377"/>
    </source>
</evidence>
<sequence length="380" mass="40180">MTLPLIQADNMFGLLFAFLGLAAFGFWSERTRLGLWVSGVILTIFAGMLLANLRIVPFASPFHDMVWAYVVPLAIPLLLFKADLKKILPESGKMLLAFVIAVLGTVAGVLVGFAVIDMGPAGHLVAGALGASWIGGSMNFAAVSTANGLVADGTLTAATAAADNVMAAFFIAFLLMLPGLAWLLRLIPSKIIEQEIHAHEHPEEEKEPVLDMGALALQLFLAAACCFVGFETAALLGIPKYGVLFVTVNALLIANIFPRQMHKLEGGFTLGMFFMYLFFGVIGAAADIVLMVETAMPIFLFVFIMAAVHIAIVLAGAKLFRIDLAEALVISNTVAVGPATAAAMAAGKRWHGLVTPGVMFGVLGYAVANFIGVALTQWLG</sequence>
<feature type="transmembrane region" description="Helical" evidence="1">
    <location>
        <begin position="65"/>
        <end position="82"/>
    </location>
</feature>
<dbReference type="eggNOG" id="COG5505">
    <property type="taxonomic scope" value="Bacteria"/>
</dbReference>
<feature type="transmembrane region" description="Helical" evidence="1">
    <location>
        <begin position="165"/>
        <end position="187"/>
    </location>
</feature>
<feature type="transmembrane region" description="Helical" evidence="1">
    <location>
        <begin position="94"/>
        <end position="116"/>
    </location>
</feature>
<evidence type="ECO:0008006" key="4">
    <source>
        <dbReference type="Google" id="ProtNLM"/>
    </source>
</evidence>
<dbReference type="OrthoDB" id="653763at2"/>
<dbReference type="Pfam" id="PF05684">
    <property type="entry name" value="DUF819"/>
    <property type="match status" value="1"/>
</dbReference>
<feature type="transmembrane region" description="Helical" evidence="1">
    <location>
        <begin position="208"/>
        <end position="230"/>
    </location>
</feature>
<organism evidence="2 3">
    <name type="scientific">Parvibaculum lavamentivorans (strain DS-1 / DSM 13023 / NCIMB 13966)</name>
    <dbReference type="NCBI Taxonomy" id="402881"/>
    <lineage>
        <taxon>Bacteria</taxon>
        <taxon>Pseudomonadati</taxon>
        <taxon>Pseudomonadota</taxon>
        <taxon>Alphaproteobacteria</taxon>
        <taxon>Hyphomicrobiales</taxon>
        <taxon>Parvibaculaceae</taxon>
        <taxon>Parvibaculum</taxon>
    </lineage>
</organism>
<feature type="transmembrane region" description="Helical" evidence="1">
    <location>
        <begin position="358"/>
        <end position="379"/>
    </location>
</feature>
<feature type="transmembrane region" description="Helical" evidence="1">
    <location>
        <begin position="6"/>
        <end position="26"/>
    </location>
</feature>
<dbReference type="KEGG" id="pla:Plav_0567"/>
<keyword evidence="1" id="KW-0812">Transmembrane</keyword>